<comment type="caution">
    <text evidence="2">The sequence shown here is derived from an EMBL/GenBank/DDBJ whole genome shotgun (WGS) entry which is preliminary data.</text>
</comment>
<dbReference type="EMBL" id="CAJFDH010000004">
    <property type="protein sequence ID" value="CAD5218174.1"/>
    <property type="molecule type" value="Genomic_DNA"/>
</dbReference>
<keyword evidence="1" id="KW-0812">Transmembrane</keyword>
<dbReference type="PANTHER" id="PTHR22714:SF7">
    <property type="entry name" value="SOLUTE-BINDING PROTEIN FAMILY 3_N-TERMINAL DOMAIN-CONTAINING PROTEIN"/>
    <property type="match status" value="1"/>
</dbReference>
<name>A0A811KQX9_9BILA</name>
<evidence type="ECO:0000256" key="1">
    <source>
        <dbReference type="SAM" id="Phobius"/>
    </source>
</evidence>
<feature type="transmembrane region" description="Helical" evidence="1">
    <location>
        <begin position="145"/>
        <end position="163"/>
    </location>
</feature>
<dbReference type="InterPro" id="IPR040128">
    <property type="entry name" value="T25E4.2-like"/>
</dbReference>
<feature type="transmembrane region" description="Helical" evidence="1">
    <location>
        <begin position="208"/>
        <end position="228"/>
    </location>
</feature>
<dbReference type="PANTHER" id="PTHR22714">
    <property type="entry name" value="PROTEIN CBG02446-RELATED"/>
    <property type="match status" value="1"/>
</dbReference>
<dbReference type="Proteomes" id="UP000614601">
    <property type="component" value="Unassembled WGS sequence"/>
</dbReference>
<organism evidence="2 3">
    <name type="scientific">Bursaphelenchus okinawaensis</name>
    <dbReference type="NCBI Taxonomy" id="465554"/>
    <lineage>
        <taxon>Eukaryota</taxon>
        <taxon>Metazoa</taxon>
        <taxon>Ecdysozoa</taxon>
        <taxon>Nematoda</taxon>
        <taxon>Chromadorea</taxon>
        <taxon>Rhabditida</taxon>
        <taxon>Tylenchina</taxon>
        <taxon>Tylenchomorpha</taxon>
        <taxon>Aphelenchoidea</taxon>
        <taxon>Aphelenchoididae</taxon>
        <taxon>Bursaphelenchus</taxon>
    </lineage>
</organism>
<feature type="transmembrane region" description="Helical" evidence="1">
    <location>
        <begin position="394"/>
        <end position="421"/>
    </location>
</feature>
<gene>
    <name evidence="2" type="ORF">BOKJ2_LOCUS7384</name>
</gene>
<keyword evidence="1" id="KW-0472">Membrane</keyword>
<dbReference type="Gene3D" id="3.40.190.10">
    <property type="entry name" value="Periplasmic binding protein-like II"/>
    <property type="match status" value="1"/>
</dbReference>
<dbReference type="Proteomes" id="UP000783686">
    <property type="component" value="Unassembled WGS sequence"/>
</dbReference>
<proteinExistence type="predicted"/>
<dbReference type="OrthoDB" id="5792249at2759"/>
<dbReference type="AlphaFoldDB" id="A0A811KQX9"/>
<protein>
    <recommendedName>
        <fullName evidence="4">PBPb domain-containing protein</fullName>
    </recommendedName>
</protein>
<evidence type="ECO:0000313" key="2">
    <source>
        <dbReference type="EMBL" id="CAD5218174.1"/>
    </source>
</evidence>
<dbReference type="SUPFAM" id="SSF53850">
    <property type="entry name" value="Periplasmic binding protein-like II"/>
    <property type="match status" value="1"/>
</dbReference>
<dbReference type="EMBL" id="CAJFCW020000004">
    <property type="protein sequence ID" value="CAG9109498.1"/>
    <property type="molecule type" value="Genomic_DNA"/>
</dbReference>
<sequence length="430" mass="49484">MTEHVNRTLRVLFPHEFPAVSNTCSKFPHLGVSVRCAYPGLLIEILIILTDHINVTIEPVVVDDTNYNGNLVIGTISGNNVTGIMKYVYDGFVDTIAYPFQRTIIRRQLFEFSDTLYNSELNILRRRVDISEDSLWSFFTVYDRVSYVVMGVIFSLQALFYLVNEFCAGELQKIGFRHINNSLWNALKLQLGMPIEVSWRSYGAKFNMVFVSMLQGVILMGVYSSWILTQKYADDVKNDLQTHNDLIRQISTGNRYFADGTGHHWFYEAINHSTMFPYADLRTAMKNTPLVITGNSRLALERAASGSALVAVMEDELVNLRAKKYCNLIPMDQPMTVATVHLLFAKNNSFFPRLNEAIELNRLSIQRVFQKYLDYGDRIRDCNKNGQMQTKKPYYGLTLVWMGLLSTASILFVMECGYYWIRVKIRVYQK</sequence>
<keyword evidence="3" id="KW-1185">Reference proteome</keyword>
<reference evidence="2" key="1">
    <citation type="submission" date="2020-09" db="EMBL/GenBank/DDBJ databases">
        <authorList>
            <person name="Kikuchi T."/>
        </authorList>
    </citation>
    <scope>NUCLEOTIDE SEQUENCE</scope>
    <source>
        <strain evidence="2">SH1</strain>
    </source>
</reference>
<evidence type="ECO:0000313" key="3">
    <source>
        <dbReference type="Proteomes" id="UP000614601"/>
    </source>
</evidence>
<keyword evidence="1" id="KW-1133">Transmembrane helix</keyword>
<accession>A0A811KQX9</accession>
<evidence type="ECO:0008006" key="4">
    <source>
        <dbReference type="Google" id="ProtNLM"/>
    </source>
</evidence>